<evidence type="ECO:0000256" key="5">
    <source>
        <dbReference type="ARBA" id="ARBA00023136"/>
    </source>
</evidence>
<dbReference type="GO" id="GO:0000166">
    <property type="term" value="F:nucleotide binding"/>
    <property type="evidence" value="ECO:0007669"/>
    <property type="project" value="UniProtKB-KW"/>
</dbReference>
<dbReference type="Gene3D" id="1.25.40.10">
    <property type="entry name" value="Tetratricopeptide repeat domain"/>
    <property type="match status" value="2"/>
</dbReference>
<evidence type="ECO:0000256" key="2">
    <source>
        <dbReference type="ARBA" id="ARBA00022692"/>
    </source>
</evidence>
<evidence type="ECO:0000256" key="6">
    <source>
        <dbReference type="ARBA" id="ARBA00023239"/>
    </source>
</evidence>
<gene>
    <name evidence="10" type="ORF">K8089_13695</name>
</gene>
<feature type="domain" description="Guanylate cyclase" evidence="9">
    <location>
        <begin position="413"/>
        <end position="540"/>
    </location>
</feature>
<dbReference type="Gene3D" id="3.30.70.1230">
    <property type="entry name" value="Nucleotide cyclase"/>
    <property type="match status" value="1"/>
</dbReference>
<comment type="similarity">
    <text evidence="7">Belongs to the adenylyl cyclase class-4/guanylyl cyclase family.</text>
</comment>
<proteinExistence type="inferred from homology"/>
<name>A0A9X1U402_9FLAO</name>
<sequence>MFLNRKAYYFAIGLLCFVLTIVSAQDQKKADSLLIIYQEDELKGIEKLELLRNLSFNEIHNLDAAIGYAEELINLAKQEDNYLYLHRGYIQKGNSHRLAGDLNAALNAFFKSTQASIKANYLEGEGSTYTAIADTYSEIGNSKNAEIYYAKAIQILRKTNDSIALATTLLNAGDEYFNSEKYALALQYFEESGLIFKKANYKIGTAYNLGNVGMVYAEQGKDSLAKTYINDAIAVLEELEDYYAISEYLTYMSDIYMKQKNSATALTYAQRSYNLALKYGLKKQISESSLKLSELYEQHKNIPASYALYKKHIAYRDSVTNLEGVAKMADLRTAYEVSQKQVEVDLLNQQKRNQLIIIGFTSLLLLTLFYNYRTISKEKKKSEKLLLNILPKKVAKELKNTGKATSKKYDNVSILFTDFQGFTALVATISATKLIEELNHIFGRFDDIMDEYQIEKIETIGDAYMAACGLPEENEHHAQRCVQAAQKMIDFLIARNLTNDIQWNMRVGIHSGPVVAGVVGKTKFAYDLFGDTVNTAARMESNGKPEKINISHSTYKLLKDEPSFLFKSRGRILAKGKGEMKMYFVETK</sequence>
<keyword evidence="11" id="KW-1185">Reference proteome</keyword>
<keyword evidence="2 8" id="KW-0812">Transmembrane</keyword>
<dbReference type="InterPro" id="IPR050401">
    <property type="entry name" value="Cyclic_nucleotide_synthase"/>
</dbReference>
<dbReference type="AlphaFoldDB" id="A0A9X1U402"/>
<dbReference type="GO" id="GO:0016020">
    <property type="term" value="C:membrane"/>
    <property type="evidence" value="ECO:0007669"/>
    <property type="project" value="UniProtKB-SubCell"/>
</dbReference>
<keyword evidence="3" id="KW-0547">Nucleotide-binding</keyword>
<dbReference type="Proteomes" id="UP001139461">
    <property type="component" value="Unassembled WGS sequence"/>
</dbReference>
<organism evidence="10 11">
    <name type="scientific">Aequorivita vitellina</name>
    <dbReference type="NCBI Taxonomy" id="2874475"/>
    <lineage>
        <taxon>Bacteria</taxon>
        <taxon>Pseudomonadati</taxon>
        <taxon>Bacteroidota</taxon>
        <taxon>Flavobacteriia</taxon>
        <taxon>Flavobacteriales</taxon>
        <taxon>Flavobacteriaceae</taxon>
        <taxon>Aequorivita</taxon>
    </lineage>
</organism>
<dbReference type="SUPFAM" id="SSF48452">
    <property type="entry name" value="TPR-like"/>
    <property type="match status" value="2"/>
</dbReference>
<dbReference type="PANTHER" id="PTHR11920">
    <property type="entry name" value="GUANYLYL CYCLASE"/>
    <property type="match status" value="1"/>
</dbReference>
<dbReference type="GO" id="GO:0035556">
    <property type="term" value="P:intracellular signal transduction"/>
    <property type="evidence" value="ECO:0007669"/>
    <property type="project" value="InterPro"/>
</dbReference>
<dbReference type="Pfam" id="PF00211">
    <property type="entry name" value="Guanylate_cyc"/>
    <property type="match status" value="1"/>
</dbReference>
<dbReference type="InterPro" id="IPR018297">
    <property type="entry name" value="A/G_cyclase_CS"/>
</dbReference>
<dbReference type="GO" id="GO:0009190">
    <property type="term" value="P:cyclic nucleotide biosynthetic process"/>
    <property type="evidence" value="ECO:0007669"/>
    <property type="project" value="InterPro"/>
</dbReference>
<reference evidence="10" key="1">
    <citation type="submission" date="2021-09" db="EMBL/GenBank/DDBJ databases">
        <title>Genome of Aequorivita sp. strain F47161.</title>
        <authorList>
            <person name="Wang Y."/>
        </authorList>
    </citation>
    <scope>NUCLEOTIDE SEQUENCE</scope>
    <source>
        <strain evidence="10">F47161</strain>
    </source>
</reference>
<evidence type="ECO:0000256" key="1">
    <source>
        <dbReference type="ARBA" id="ARBA00004370"/>
    </source>
</evidence>
<evidence type="ECO:0000256" key="3">
    <source>
        <dbReference type="ARBA" id="ARBA00022741"/>
    </source>
</evidence>
<dbReference type="RefSeq" id="WP_237603861.1">
    <property type="nucleotide sequence ID" value="NZ_JAIRBA010000032.1"/>
</dbReference>
<dbReference type="InterPro" id="IPR019734">
    <property type="entry name" value="TPR_rpt"/>
</dbReference>
<keyword evidence="5 8" id="KW-0472">Membrane</keyword>
<protein>
    <submittedName>
        <fullName evidence="10">Tetratricopeptide repeat protein</fullName>
    </submittedName>
</protein>
<evidence type="ECO:0000256" key="4">
    <source>
        <dbReference type="ARBA" id="ARBA00022989"/>
    </source>
</evidence>
<dbReference type="SUPFAM" id="SSF55073">
    <property type="entry name" value="Nucleotide cyclase"/>
    <property type="match status" value="1"/>
</dbReference>
<evidence type="ECO:0000313" key="10">
    <source>
        <dbReference type="EMBL" id="MCG2420078.1"/>
    </source>
</evidence>
<evidence type="ECO:0000259" key="9">
    <source>
        <dbReference type="PROSITE" id="PS50125"/>
    </source>
</evidence>
<dbReference type="SMART" id="SM00028">
    <property type="entry name" value="TPR"/>
    <property type="match status" value="6"/>
</dbReference>
<dbReference type="CDD" id="cd07302">
    <property type="entry name" value="CHD"/>
    <property type="match status" value="1"/>
</dbReference>
<dbReference type="InterPro" id="IPR011990">
    <property type="entry name" value="TPR-like_helical_dom_sf"/>
</dbReference>
<evidence type="ECO:0000313" key="11">
    <source>
        <dbReference type="Proteomes" id="UP001139461"/>
    </source>
</evidence>
<evidence type="ECO:0000256" key="8">
    <source>
        <dbReference type="SAM" id="Phobius"/>
    </source>
</evidence>
<dbReference type="EMBL" id="JAIRBA010000032">
    <property type="protein sequence ID" value="MCG2420078.1"/>
    <property type="molecule type" value="Genomic_DNA"/>
</dbReference>
<keyword evidence="6 7" id="KW-0456">Lyase</keyword>
<dbReference type="PROSITE" id="PS50125">
    <property type="entry name" value="GUANYLATE_CYCLASE_2"/>
    <property type="match status" value="1"/>
</dbReference>
<dbReference type="InterPro" id="IPR001054">
    <property type="entry name" value="A/G_cyclase"/>
</dbReference>
<dbReference type="Pfam" id="PF13424">
    <property type="entry name" value="TPR_12"/>
    <property type="match status" value="1"/>
</dbReference>
<evidence type="ECO:0000256" key="7">
    <source>
        <dbReference type="RuleBase" id="RU000405"/>
    </source>
</evidence>
<feature type="transmembrane region" description="Helical" evidence="8">
    <location>
        <begin position="355"/>
        <end position="372"/>
    </location>
</feature>
<accession>A0A9X1U402</accession>
<comment type="caution">
    <text evidence="10">The sequence shown here is derived from an EMBL/GenBank/DDBJ whole genome shotgun (WGS) entry which is preliminary data.</text>
</comment>
<dbReference type="SMART" id="SM00044">
    <property type="entry name" value="CYCc"/>
    <property type="match status" value="1"/>
</dbReference>
<dbReference type="InterPro" id="IPR029787">
    <property type="entry name" value="Nucleotide_cyclase"/>
</dbReference>
<keyword evidence="4 8" id="KW-1133">Transmembrane helix</keyword>
<comment type="subcellular location">
    <subcellularLocation>
        <location evidence="1">Membrane</location>
    </subcellularLocation>
</comment>
<dbReference type="GO" id="GO:0004016">
    <property type="term" value="F:adenylate cyclase activity"/>
    <property type="evidence" value="ECO:0007669"/>
    <property type="project" value="UniProtKB-ARBA"/>
</dbReference>
<dbReference type="PROSITE" id="PS00452">
    <property type="entry name" value="GUANYLATE_CYCLASE_1"/>
    <property type="match status" value="1"/>
</dbReference>
<dbReference type="PANTHER" id="PTHR11920:SF335">
    <property type="entry name" value="GUANYLATE CYCLASE"/>
    <property type="match status" value="1"/>
</dbReference>